<reference evidence="6" key="2">
    <citation type="submission" date="2021-01" db="UniProtKB">
        <authorList>
            <consortium name="EnsemblPlants"/>
        </authorList>
    </citation>
    <scope>IDENTIFICATION</scope>
</reference>
<name>A0A7N2MCI5_QUELO</name>
<sequence length="129" mass="14273">MVLWYQPPPTLNRISPTLKLNSLRCTNYNLSIPNSRPTHIPKLEPEPIFASVKTFVPATMANLGPDFDFLSCIVDSLRDFISLSIDLSVHPDKISITKISGDATGKISRDLLSNYAGIAAIEVMKMLEI</sequence>
<dbReference type="Gene3D" id="3.30.230.10">
    <property type="match status" value="1"/>
</dbReference>
<keyword evidence="1" id="KW-0028">Amino-acid biosynthesis</keyword>
<evidence type="ECO:0008006" key="8">
    <source>
        <dbReference type="Google" id="ProtNLM"/>
    </source>
</evidence>
<evidence type="ECO:0000256" key="3">
    <source>
        <dbReference type="ARBA" id="ARBA00022741"/>
    </source>
</evidence>
<evidence type="ECO:0000256" key="2">
    <source>
        <dbReference type="ARBA" id="ARBA00022679"/>
    </source>
</evidence>
<dbReference type="GeneID" id="115956901"/>
<keyword evidence="2" id="KW-0808">Transferase</keyword>
<gene>
    <name evidence="6" type="primary">LOC115956901</name>
</gene>
<keyword evidence="4" id="KW-0418">Kinase</keyword>
<evidence type="ECO:0000313" key="6">
    <source>
        <dbReference type="EnsemblPlants" id="QL08p042586:mrna:CDS:1"/>
    </source>
</evidence>
<evidence type="ECO:0000256" key="1">
    <source>
        <dbReference type="ARBA" id="ARBA00022605"/>
    </source>
</evidence>
<dbReference type="PANTHER" id="PTHR20861">
    <property type="entry name" value="HOMOSERINE/4-DIPHOSPHOCYTIDYL-2-C-METHYL-D-ERYTHRITOL KINASE"/>
    <property type="match status" value="1"/>
</dbReference>
<accession>A0A7N2MCI5</accession>
<dbReference type="RefSeq" id="XP_030931028.1">
    <property type="nucleotide sequence ID" value="XM_031075168.1"/>
</dbReference>
<dbReference type="PANTHER" id="PTHR20861:SF1">
    <property type="entry name" value="HOMOSERINE KINASE"/>
    <property type="match status" value="1"/>
</dbReference>
<dbReference type="EMBL" id="LRBV02000008">
    <property type="status" value="NOT_ANNOTATED_CDS"/>
    <property type="molecule type" value="Genomic_DNA"/>
</dbReference>
<dbReference type="KEGG" id="qlo:115956901"/>
<keyword evidence="5" id="KW-0067">ATP-binding</keyword>
<dbReference type="Proteomes" id="UP000594261">
    <property type="component" value="Chromosome 8"/>
</dbReference>
<keyword evidence="7" id="KW-1185">Reference proteome</keyword>
<dbReference type="GO" id="GO:0016301">
    <property type="term" value="F:kinase activity"/>
    <property type="evidence" value="ECO:0007669"/>
    <property type="project" value="UniProtKB-KW"/>
</dbReference>
<protein>
    <recommendedName>
        <fullName evidence="8">Homoserine kinase</fullName>
    </recommendedName>
</protein>
<dbReference type="AlphaFoldDB" id="A0A7N2MCI5"/>
<dbReference type="GO" id="GO:0008652">
    <property type="term" value="P:amino acid biosynthetic process"/>
    <property type="evidence" value="ECO:0007669"/>
    <property type="project" value="UniProtKB-KW"/>
</dbReference>
<dbReference type="InterPro" id="IPR014721">
    <property type="entry name" value="Ribsml_uS5_D2-typ_fold_subgr"/>
</dbReference>
<dbReference type="Gramene" id="QL08p042586:mrna">
    <property type="protein sequence ID" value="QL08p042586:mrna:CDS:1"/>
    <property type="gene ID" value="QL08p042586"/>
</dbReference>
<dbReference type="GO" id="GO:0005524">
    <property type="term" value="F:ATP binding"/>
    <property type="evidence" value="ECO:0007669"/>
    <property type="project" value="UniProtKB-KW"/>
</dbReference>
<evidence type="ECO:0000313" key="7">
    <source>
        <dbReference type="Proteomes" id="UP000594261"/>
    </source>
</evidence>
<keyword evidence="3" id="KW-0547">Nucleotide-binding</keyword>
<organism evidence="6 7">
    <name type="scientific">Quercus lobata</name>
    <name type="common">Valley oak</name>
    <dbReference type="NCBI Taxonomy" id="97700"/>
    <lineage>
        <taxon>Eukaryota</taxon>
        <taxon>Viridiplantae</taxon>
        <taxon>Streptophyta</taxon>
        <taxon>Embryophyta</taxon>
        <taxon>Tracheophyta</taxon>
        <taxon>Spermatophyta</taxon>
        <taxon>Magnoliopsida</taxon>
        <taxon>eudicotyledons</taxon>
        <taxon>Gunneridae</taxon>
        <taxon>Pentapetalae</taxon>
        <taxon>rosids</taxon>
        <taxon>fabids</taxon>
        <taxon>Fagales</taxon>
        <taxon>Fagaceae</taxon>
        <taxon>Quercus</taxon>
    </lineage>
</organism>
<dbReference type="InParanoid" id="A0A7N2MCI5"/>
<dbReference type="EnsemblPlants" id="QL08p042586:mrna">
    <property type="protein sequence ID" value="QL08p042586:mrna:CDS:1"/>
    <property type="gene ID" value="QL08p042586"/>
</dbReference>
<dbReference type="OrthoDB" id="195231at2759"/>
<proteinExistence type="predicted"/>
<evidence type="ECO:0000256" key="5">
    <source>
        <dbReference type="ARBA" id="ARBA00022840"/>
    </source>
</evidence>
<reference evidence="6 7" key="1">
    <citation type="journal article" date="2016" name="G3 (Bethesda)">
        <title>First Draft Assembly and Annotation of the Genome of a California Endemic Oak Quercus lobata Nee (Fagaceae).</title>
        <authorList>
            <person name="Sork V.L."/>
            <person name="Fitz-Gibbon S.T."/>
            <person name="Puiu D."/>
            <person name="Crepeau M."/>
            <person name="Gugger P.F."/>
            <person name="Sherman R."/>
            <person name="Stevens K."/>
            <person name="Langley C.H."/>
            <person name="Pellegrini M."/>
            <person name="Salzberg S.L."/>
        </authorList>
    </citation>
    <scope>NUCLEOTIDE SEQUENCE [LARGE SCALE GENOMIC DNA]</scope>
    <source>
        <strain evidence="6 7">cv. SW786</strain>
    </source>
</reference>
<evidence type="ECO:0000256" key="4">
    <source>
        <dbReference type="ARBA" id="ARBA00022777"/>
    </source>
</evidence>